<sequence length="203" mass="21480">MGEEIVTAATRLFAALGYDGVTGAMIAETAGVAEGDVAALGGKAGVYQAVMGRVLALQVKLLDEMHRVLTPDVAGLHGMVDMFVDFYERHPEAIALWQHRGLSDAADLPNVESAYATPVIQGISDILGRAGLSERARHTLLNVLGWCFYGFMTIGLIHPDGGASRWEDATARARFRLECHHVIDVVAAADPPASAATPDSGLS</sequence>
<protein>
    <submittedName>
        <fullName evidence="1">TetR family transcriptional regulator</fullName>
    </submittedName>
</protein>
<gene>
    <name evidence="1" type="ORF">EDD29_2617</name>
</gene>
<dbReference type="AlphaFoldDB" id="A0A3N1CUW1"/>
<accession>A0A3N1CUW1</accession>
<dbReference type="EMBL" id="RJKE01000001">
    <property type="protein sequence ID" value="ROO85082.1"/>
    <property type="molecule type" value="Genomic_DNA"/>
</dbReference>
<dbReference type="Proteomes" id="UP000272400">
    <property type="component" value="Unassembled WGS sequence"/>
</dbReference>
<evidence type="ECO:0000313" key="1">
    <source>
        <dbReference type="EMBL" id="ROO85082.1"/>
    </source>
</evidence>
<dbReference type="OrthoDB" id="2356263at2"/>
<evidence type="ECO:0000313" key="2">
    <source>
        <dbReference type="Proteomes" id="UP000272400"/>
    </source>
</evidence>
<comment type="caution">
    <text evidence="1">The sequence shown here is derived from an EMBL/GenBank/DDBJ whole genome shotgun (WGS) entry which is preliminary data.</text>
</comment>
<dbReference type="SUPFAM" id="SSF46689">
    <property type="entry name" value="Homeodomain-like"/>
    <property type="match status" value="1"/>
</dbReference>
<organism evidence="1 2">
    <name type="scientific">Actinocorallia herbida</name>
    <dbReference type="NCBI Taxonomy" id="58109"/>
    <lineage>
        <taxon>Bacteria</taxon>
        <taxon>Bacillati</taxon>
        <taxon>Actinomycetota</taxon>
        <taxon>Actinomycetes</taxon>
        <taxon>Streptosporangiales</taxon>
        <taxon>Thermomonosporaceae</taxon>
        <taxon>Actinocorallia</taxon>
    </lineage>
</organism>
<keyword evidence="2" id="KW-1185">Reference proteome</keyword>
<proteinExistence type="predicted"/>
<name>A0A3N1CUW1_9ACTN</name>
<dbReference type="Gene3D" id="1.10.357.10">
    <property type="entry name" value="Tetracycline Repressor, domain 2"/>
    <property type="match status" value="1"/>
</dbReference>
<reference evidence="1 2" key="1">
    <citation type="submission" date="2018-11" db="EMBL/GenBank/DDBJ databases">
        <title>Sequencing the genomes of 1000 actinobacteria strains.</title>
        <authorList>
            <person name="Klenk H.-P."/>
        </authorList>
    </citation>
    <scope>NUCLEOTIDE SEQUENCE [LARGE SCALE GENOMIC DNA]</scope>
    <source>
        <strain evidence="1 2">DSM 44254</strain>
    </source>
</reference>
<dbReference type="RefSeq" id="WP_123664628.1">
    <property type="nucleotide sequence ID" value="NZ_RJKE01000001.1"/>
</dbReference>
<dbReference type="InterPro" id="IPR009057">
    <property type="entry name" value="Homeodomain-like_sf"/>
</dbReference>